<organism evidence="2 3">
    <name type="scientific">Clathrospora elynae</name>
    <dbReference type="NCBI Taxonomy" id="706981"/>
    <lineage>
        <taxon>Eukaryota</taxon>
        <taxon>Fungi</taxon>
        <taxon>Dikarya</taxon>
        <taxon>Ascomycota</taxon>
        <taxon>Pezizomycotina</taxon>
        <taxon>Dothideomycetes</taxon>
        <taxon>Pleosporomycetidae</taxon>
        <taxon>Pleosporales</taxon>
        <taxon>Diademaceae</taxon>
        <taxon>Clathrospora</taxon>
    </lineage>
</organism>
<feature type="compositionally biased region" description="Basic and acidic residues" evidence="1">
    <location>
        <begin position="1"/>
        <end position="10"/>
    </location>
</feature>
<feature type="compositionally biased region" description="Basic and acidic residues" evidence="1">
    <location>
        <begin position="34"/>
        <end position="43"/>
    </location>
</feature>
<proteinExistence type="predicted"/>
<name>A0A6A5SAG3_9PLEO</name>
<sequence length="197" mass="21339">MEEIRADADIAKSSSPCSPDPRGETLGCSISSGSDRDSDHDPIENGSQQDTSKRANRYNDVSAAHASPDVRKFFKLSGGSELPVKVDPGGRLSARECHAKASKVLAGSMPTHGSEVDPGTPTEAMSSSVTMRALQGNTRGERTVDSIDFPSLETIIQAPAMFNEDWEFEEISWRQHSTASQFKRVAEEKVEDHGLSM</sequence>
<feature type="region of interest" description="Disordered" evidence="1">
    <location>
        <begin position="1"/>
        <end position="63"/>
    </location>
</feature>
<keyword evidence="3" id="KW-1185">Reference proteome</keyword>
<dbReference type="AlphaFoldDB" id="A0A6A5SAG3"/>
<gene>
    <name evidence="2" type="ORF">EJ02DRAFT_426484</name>
</gene>
<evidence type="ECO:0000313" key="2">
    <source>
        <dbReference type="EMBL" id="KAF1937565.1"/>
    </source>
</evidence>
<protein>
    <submittedName>
        <fullName evidence="2">Uncharacterized protein</fullName>
    </submittedName>
</protein>
<dbReference type="EMBL" id="ML976133">
    <property type="protein sequence ID" value="KAF1937565.1"/>
    <property type="molecule type" value="Genomic_DNA"/>
</dbReference>
<accession>A0A6A5SAG3</accession>
<reference evidence="2" key="1">
    <citation type="journal article" date="2020" name="Stud. Mycol.">
        <title>101 Dothideomycetes genomes: a test case for predicting lifestyles and emergence of pathogens.</title>
        <authorList>
            <person name="Haridas S."/>
            <person name="Albert R."/>
            <person name="Binder M."/>
            <person name="Bloem J."/>
            <person name="Labutti K."/>
            <person name="Salamov A."/>
            <person name="Andreopoulos B."/>
            <person name="Baker S."/>
            <person name="Barry K."/>
            <person name="Bills G."/>
            <person name="Bluhm B."/>
            <person name="Cannon C."/>
            <person name="Castanera R."/>
            <person name="Culley D."/>
            <person name="Daum C."/>
            <person name="Ezra D."/>
            <person name="Gonzalez J."/>
            <person name="Henrissat B."/>
            <person name="Kuo A."/>
            <person name="Liang C."/>
            <person name="Lipzen A."/>
            <person name="Lutzoni F."/>
            <person name="Magnuson J."/>
            <person name="Mondo S."/>
            <person name="Nolan M."/>
            <person name="Ohm R."/>
            <person name="Pangilinan J."/>
            <person name="Park H.-J."/>
            <person name="Ramirez L."/>
            <person name="Alfaro M."/>
            <person name="Sun H."/>
            <person name="Tritt A."/>
            <person name="Yoshinaga Y."/>
            <person name="Zwiers L.-H."/>
            <person name="Turgeon B."/>
            <person name="Goodwin S."/>
            <person name="Spatafora J."/>
            <person name="Crous P."/>
            <person name="Grigoriev I."/>
        </authorList>
    </citation>
    <scope>NUCLEOTIDE SEQUENCE</scope>
    <source>
        <strain evidence="2">CBS 161.51</strain>
    </source>
</reference>
<evidence type="ECO:0000313" key="3">
    <source>
        <dbReference type="Proteomes" id="UP000800038"/>
    </source>
</evidence>
<evidence type="ECO:0000256" key="1">
    <source>
        <dbReference type="SAM" id="MobiDB-lite"/>
    </source>
</evidence>
<dbReference type="Proteomes" id="UP000800038">
    <property type="component" value="Unassembled WGS sequence"/>
</dbReference>